<protein>
    <recommendedName>
        <fullName evidence="6">S-protein homolog</fullName>
    </recommendedName>
</protein>
<evidence type="ECO:0000256" key="5">
    <source>
        <dbReference type="ARBA" id="ARBA00022729"/>
    </source>
</evidence>
<dbReference type="InterPro" id="IPR010264">
    <property type="entry name" value="Self-incomp_S1"/>
</dbReference>
<keyword evidence="4 6" id="KW-0964">Secreted</keyword>
<evidence type="ECO:0000256" key="1">
    <source>
        <dbReference type="ARBA" id="ARBA00004613"/>
    </source>
</evidence>
<dbReference type="Pfam" id="PF05938">
    <property type="entry name" value="Self-incomp_S1"/>
    <property type="match status" value="1"/>
</dbReference>
<sequence length="131" mass="15485">MKMRNFLAYVILATFFLHQIDACVTQQYELRISNNIHKAPVLTFLCKPGDGLLEYTALRWNTYKRWTFCQDIYRATKYTCDIQWGPKRMYIEIFNEQVSRGCDGGLCNWVALPDGMYFKGRNSGLVKKYNW</sequence>
<dbReference type="GO" id="GO:0005576">
    <property type="term" value="C:extracellular region"/>
    <property type="evidence" value="ECO:0007669"/>
    <property type="project" value="UniProtKB-SubCell"/>
</dbReference>
<dbReference type="EMBL" id="JAVIJP010000053">
    <property type="protein sequence ID" value="KAL3624730.1"/>
    <property type="molecule type" value="Genomic_DNA"/>
</dbReference>
<comment type="similarity">
    <text evidence="2 6">Belongs to the plant self-incompatibility (S1) protein family.</text>
</comment>
<organism evidence="7 8">
    <name type="scientific">Castilleja foliolosa</name>
    <dbReference type="NCBI Taxonomy" id="1961234"/>
    <lineage>
        <taxon>Eukaryota</taxon>
        <taxon>Viridiplantae</taxon>
        <taxon>Streptophyta</taxon>
        <taxon>Embryophyta</taxon>
        <taxon>Tracheophyta</taxon>
        <taxon>Spermatophyta</taxon>
        <taxon>Magnoliopsida</taxon>
        <taxon>eudicotyledons</taxon>
        <taxon>Gunneridae</taxon>
        <taxon>Pentapetalae</taxon>
        <taxon>asterids</taxon>
        <taxon>lamiids</taxon>
        <taxon>Lamiales</taxon>
        <taxon>Orobanchaceae</taxon>
        <taxon>Pedicularideae</taxon>
        <taxon>Castillejinae</taxon>
        <taxon>Castilleja</taxon>
    </lineage>
</organism>
<comment type="caution">
    <text evidence="7">The sequence shown here is derived from an EMBL/GenBank/DDBJ whole genome shotgun (WGS) entry which is preliminary data.</text>
</comment>
<feature type="chain" id="PRO_5044530450" description="S-protein homolog" evidence="6">
    <location>
        <begin position="23"/>
        <end position="131"/>
    </location>
</feature>
<evidence type="ECO:0000256" key="3">
    <source>
        <dbReference type="ARBA" id="ARBA00022471"/>
    </source>
</evidence>
<accession>A0ABD3C7C7</accession>
<dbReference type="PANTHER" id="PTHR31232:SF155">
    <property type="entry name" value="PLANT SELF-INCOMPATIBILITY PROTEIN S1 FAMILY"/>
    <property type="match status" value="1"/>
</dbReference>
<dbReference type="GO" id="GO:0060320">
    <property type="term" value="P:rejection of self pollen"/>
    <property type="evidence" value="ECO:0007669"/>
    <property type="project" value="UniProtKB-KW"/>
</dbReference>
<name>A0ABD3C7C7_9LAMI</name>
<dbReference type="PANTHER" id="PTHR31232">
    <property type="match status" value="1"/>
</dbReference>
<keyword evidence="3 6" id="KW-0713">Self-incompatibility</keyword>
<gene>
    <name evidence="7" type="ORF">CASFOL_031398</name>
</gene>
<proteinExistence type="inferred from homology"/>
<keyword evidence="5 6" id="KW-0732">Signal</keyword>
<dbReference type="AlphaFoldDB" id="A0ABD3C7C7"/>
<keyword evidence="8" id="KW-1185">Reference proteome</keyword>
<feature type="signal peptide" evidence="6">
    <location>
        <begin position="1"/>
        <end position="22"/>
    </location>
</feature>
<dbReference type="Proteomes" id="UP001632038">
    <property type="component" value="Unassembled WGS sequence"/>
</dbReference>
<comment type="subcellular location">
    <subcellularLocation>
        <location evidence="1 6">Secreted</location>
    </subcellularLocation>
</comment>
<evidence type="ECO:0000313" key="7">
    <source>
        <dbReference type="EMBL" id="KAL3624730.1"/>
    </source>
</evidence>
<evidence type="ECO:0000256" key="6">
    <source>
        <dbReference type="RuleBase" id="RU367044"/>
    </source>
</evidence>
<evidence type="ECO:0000313" key="8">
    <source>
        <dbReference type="Proteomes" id="UP001632038"/>
    </source>
</evidence>
<evidence type="ECO:0000256" key="4">
    <source>
        <dbReference type="ARBA" id="ARBA00022525"/>
    </source>
</evidence>
<reference evidence="8" key="1">
    <citation type="journal article" date="2024" name="IScience">
        <title>Strigolactones Initiate the Formation of Haustorium-like Structures in Castilleja.</title>
        <authorList>
            <person name="Buerger M."/>
            <person name="Peterson D."/>
            <person name="Chory J."/>
        </authorList>
    </citation>
    <scope>NUCLEOTIDE SEQUENCE [LARGE SCALE GENOMIC DNA]</scope>
</reference>
<evidence type="ECO:0000256" key="2">
    <source>
        <dbReference type="ARBA" id="ARBA00005581"/>
    </source>
</evidence>